<name>A0AA88YE06_PINIB</name>
<evidence type="ECO:0000256" key="2">
    <source>
        <dbReference type="SAM" id="Phobius"/>
    </source>
</evidence>
<keyword evidence="2" id="KW-1133">Transmembrane helix</keyword>
<feature type="transmembrane region" description="Helical" evidence="2">
    <location>
        <begin position="42"/>
        <end position="66"/>
    </location>
</feature>
<protein>
    <submittedName>
        <fullName evidence="3">Uncharacterized protein</fullName>
    </submittedName>
</protein>
<dbReference type="AlphaFoldDB" id="A0AA88YE06"/>
<gene>
    <name evidence="3" type="ORF">FSP39_006276</name>
</gene>
<evidence type="ECO:0000256" key="1">
    <source>
        <dbReference type="SAM" id="MobiDB-lite"/>
    </source>
</evidence>
<keyword evidence="4" id="KW-1185">Reference proteome</keyword>
<accession>A0AA88YE06</accession>
<dbReference type="InterPro" id="IPR009003">
    <property type="entry name" value="Peptidase_S1_PA"/>
</dbReference>
<evidence type="ECO:0000313" key="3">
    <source>
        <dbReference type="EMBL" id="KAK3094791.1"/>
    </source>
</evidence>
<reference evidence="3" key="1">
    <citation type="submission" date="2019-08" db="EMBL/GenBank/DDBJ databases">
        <title>The improved chromosome-level genome for the pearl oyster Pinctada fucata martensii using PacBio sequencing and Hi-C.</title>
        <authorList>
            <person name="Zheng Z."/>
        </authorList>
    </citation>
    <scope>NUCLEOTIDE SEQUENCE</scope>
    <source>
        <strain evidence="3">ZZ-2019</strain>
        <tissue evidence="3">Adductor muscle</tissue>
    </source>
</reference>
<feature type="compositionally biased region" description="Polar residues" evidence="1">
    <location>
        <begin position="1"/>
        <end position="10"/>
    </location>
</feature>
<proteinExistence type="predicted"/>
<keyword evidence="2" id="KW-0472">Membrane</keyword>
<sequence length="333" mass="37630">MTGPVQTSLEKTGPRPPVLSECQSDSSGDNIHELAAAEHGLYYVRLLFISIYIFICVAFCGLVCVWSSDSEEVVLHHNCEGPPGTPMVILENLCHNNVFIIFQQHHKLRLRPVIPFFDEELDVAILVLQEPESRKDVPPPLKLSFEPPVKGQTFTLSGFGHPIHNKQVLEFNVKILDVYSSRVVEAKKWVEHNSQVIANTLLYNGKVHCAQDIERSYHPIDRTHNVAIDCFMEKGASGAPGICFPSDKLNPEVSFMVSGGLPIFFWNLHEIHMGHIPPEIRMEYAVTMSAVREKMLYNNMVNLYNECFFPETFMSLNQGADHEISDALRRLTS</sequence>
<comment type="caution">
    <text evidence="3">The sequence shown here is derived from an EMBL/GenBank/DDBJ whole genome shotgun (WGS) entry which is preliminary data.</text>
</comment>
<evidence type="ECO:0000313" key="4">
    <source>
        <dbReference type="Proteomes" id="UP001186944"/>
    </source>
</evidence>
<keyword evidence="2" id="KW-0812">Transmembrane</keyword>
<dbReference type="Proteomes" id="UP001186944">
    <property type="component" value="Unassembled WGS sequence"/>
</dbReference>
<feature type="region of interest" description="Disordered" evidence="1">
    <location>
        <begin position="1"/>
        <end position="24"/>
    </location>
</feature>
<organism evidence="3 4">
    <name type="scientific">Pinctada imbricata</name>
    <name type="common">Atlantic pearl-oyster</name>
    <name type="synonym">Pinctada martensii</name>
    <dbReference type="NCBI Taxonomy" id="66713"/>
    <lineage>
        <taxon>Eukaryota</taxon>
        <taxon>Metazoa</taxon>
        <taxon>Spiralia</taxon>
        <taxon>Lophotrochozoa</taxon>
        <taxon>Mollusca</taxon>
        <taxon>Bivalvia</taxon>
        <taxon>Autobranchia</taxon>
        <taxon>Pteriomorphia</taxon>
        <taxon>Pterioida</taxon>
        <taxon>Pterioidea</taxon>
        <taxon>Pteriidae</taxon>
        <taxon>Pinctada</taxon>
    </lineage>
</organism>
<dbReference type="EMBL" id="VSWD01000008">
    <property type="protein sequence ID" value="KAK3094791.1"/>
    <property type="molecule type" value="Genomic_DNA"/>
</dbReference>
<dbReference type="SUPFAM" id="SSF50494">
    <property type="entry name" value="Trypsin-like serine proteases"/>
    <property type="match status" value="1"/>
</dbReference>